<dbReference type="SUPFAM" id="SSF52129">
    <property type="entry name" value="Caspase-like"/>
    <property type="match status" value="1"/>
</dbReference>
<accession>A0AAF0F5F6</accession>
<sequence>MYNNYGPPQGYAPQGYGPPQGYAPQGYGPPQGYGGPPTSYHMQAGGGAPPQYNNMMVHANPQGGVMNGNMHYEYSSMQGKRKALLIGINYAGMNSALRGCWNDVHNMADFIHRYAGYKHDDMVLLTDEPGVHPKSVPTRANIVAAMQWLVAGAQQGDALFFHYSGHGGQERAVEGDEEDGYNETILPLDYNMTGQMPDDELHARLVRPLPIGCRLTALFDSCHSGTALDLPYVYSTSGNIKETNISMNVGKGILGAAMDYARGDIGGVVSGLMSTFKSATTGSGAAEYTRQTRSSGADVIMLSGCKDSQTSADATEAGRATGAMSWAFIKVLNEYSQLSYLQLLNATRDALAMKYSQKPQMSASHPIDMNLLFVI</sequence>
<keyword evidence="3" id="KW-0378">Hydrolase</keyword>
<dbReference type="InterPro" id="IPR011600">
    <property type="entry name" value="Pept_C14_caspase"/>
</dbReference>
<keyword evidence="3" id="KW-0788">Thiol protease</keyword>
<dbReference type="EMBL" id="CP119959">
    <property type="protein sequence ID" value="WFD38782.1"/>
    <property type="molecule type" value="Genomic_DNA"/>
</dbReference>
<evidence type="ECO:0000256" key="1">
    <source>
        <dbReference type="ARBA" id="ARBA00009005"/>
    </source>
</evidence>
<keyword evidence="7" id="KW-1185">Reference proteome</keyword>
<evidence type="ECO:0000256" key="2">
    <source>
        <dbReference type="ARBA" id="ARBA00022703"/>
    </source>
</evidence>
<dbReference type="AlphaFoldDB" id="A0AAF0F5F6"/>
<dbReference type="GO" id="GO:0004197">
    <property type="term" value="F:cysteine-type endopeptidase activity"/>
    <property type="evidence" value="ECO:0007669"/>
    <property type="project" value="InterPro"/>
</dbReference>
<dbReference type="GO" id="GO:0006508">
    <property type="term" value="P:proteolysis"/>
    <property type="evidence" value="ECO:0007669"/>
    <property type="project" value="UniProtKB-KW"/>
</dbReference>
<evidence type="ECO:0000313" key="6">
    <source>
        <dbReference type="EMBL" id="WFD38782.1"/>
    </source>
</evidence>
<protein>
    <submittedName>
        <fullName evidence="6">Ca(2+)-dependent cysteine protease</fullName>
    </submittedName>
</protein>
<feature type="compositionally biased region" description="Low complexity" evidence="4">
    <location>
        <begin position="13"/>
        <end position="28"/>
    </location>
</feature>
<dbReference type="PANTHER" id="PTHR48104:SF30">
    <property type="entry name" value="METACASPASE-1"/>
    <property type="match status" value="1"/>
</dbReference>
<dbReference type="RefSeq" id="XP_060121679.1">
    <property type="nucleotide sequence ID" value="XM_060265696.1"/>
</dbReference>
<reference evidence="6" key="1">
    <citation type="submission" date="2023-03" db="EMBL/GenBank/DDBJ databases">
        <title>Mating type loci evolution in Malassezia.</title>
        <authorList>
            <person name="Coelho M.A."/>
        </authorList>
    </citation>
    <scope>NUCLEOTIDE SEQUENCE</scope>
    <source>
        <strain evidence="6">CBS 9431</strain>
    </source>
</reference>
<feature type="region of interest" description="Disordered" evidence="4">
    <location>
        <begin position="13"/>
        <end position="45"/>
    </location>
</feature>
<comment type="similarity">
    <text evidence="1">Belongs to the peptidase C14B family.</text>
</comment>
<evidence type="ECO:0000256" key="4">
    <source>
        <dbReference type="SAM" id="MobiDB-lite"/>
    </source>
</evidence>
<keyword evidence="2" id="KW-0053">Apoptosis</keyword>
<evidence type="ECO:0000256" key="3">
    <source>
        <dbReference type="ARBA" id="ARBA00022807"/>
    </source>
</evidence>
<dbReference type="Proteomes" id="UP001217754">
    <property type="component" value="Chromosome 2"/>
</dbReference>
<dbReference type="InterPro" id="IPR050452">
    <property type="entry name" value="Metacaspase"/>
</dbReference>
<proteinExistence type="inferred from homology"/>
<name>A0AAF0F5F6_9BASI</name>
<dbReference type="Gene3D" id="3.40.50.12660">
    <property type="match status" value="2"/>
</dbReference>
<evidence type="ECO:0000259" key="5">
    <source>
        <dbReference type="Pfam" id="PF00656"/>
    </source>
</evidence>
<dbReference type="GO" id="GO:0005737">
    <property type="term" value="C:cytoplasm"/>
    <property type="evidence" value="ECO:0007669"/>
    <property type="project" value="TreeGrafter"/>
</dbReference>
<evidence type="ECO:0000313" key="7">
    <source>
        <dbReference type="Proteomes" id="UP001217754"/>
    </source>
</evidence>
<dbReference type="Pfam" id="PF00656">
    <property type="entry name" value="Peptidase_C14"/>
    <property type="match status" value="1"/>
</dbReference>
<gene>
    <name evidence="6" type="primary">MCA1</name>
    <name evidence="6" type="ORF">MJAP1_001746</name>
</gene>
<dbReference type="InterPro" id="IPR029030">
    <property type="entry name" value="Caspase-like_dom_sf"/>
</dbReference>
<feature type="domain" description="Peptidase C14 caspase" evidence="5">
    <location>
        <begin position="80"/>
        <end position="366"/>
    </location>
</feature>
<organism evidence="6 7">
    <name type="scientific">Malassezia japonica</name>
    <dbReference type="NCBI Taxonomy" id="223818"/>
    <lineage>
        <taxon>Eukaryota</taxon>
        <taxon>Fungi</taxon>
        <taxon>Dikarya</taxon>
        <taxon>Basidiomycota</taxon>
        <taxon>Ustilaginomycotina</taxon>
        <taxon>Malasseziomycetes</taxon>
        <taxon>Malasseziales</taxon>
        <taxon>Malasseziaceae</taxon>
        <taxon>Malassezia</taxon>
    </lineage>
</organism>
<dbReference type="GO" id="GO:0006915">
    <property type="term" value="P:apoptotic process"/>
    <property type="evidence" value="ECO:0007669"/>
    <property type="project" value="UniProtKB-KW"/>
</dbReference>
<dbReference type="PANTHER" id="PTHR48104">
    <property type="entry name" value="METACASPASE-4"/>
    <property type="match status" value="1"/>
</dbReference>
<dbReference type="GeneID" id="85225395"/>
<keyword evidence="6" id="KW-0645">Protease</keyword>